<sequence>MEIIKQDSTFLTIRLRGLLFFLIRKGLGLILLLIAVSAISFMLVHFSPTDPIQAYVGADMMRVSAEQREAIVQYWGLNDPPLMRYWHWLSALASGDLGTSMIYRRPVLEVISERFASSLALMGAAWLLSGLIGFVSGVLAAMNRNTWIDKLVRWYCYTLSSTPTFWVGLLFMLVFAVWLGLLPVGLAVPAGITSDQVQWTDRVRHLLLPTLTLSVTGIAAIALHTREKLIDVKDKDYWLFARARGERGFTIFWRHGLRNVALPALTLQFASFSELFGGAVLAEQVFSYPGLGQAAIEAGLRGDIPLLMGVVLFSTIFVYSGNAMADISYRLIDPRMKGGRQS</sequence>
<keyword evidence="10" id="KW-1185">Reference proteome</keyword>
<evidence type="ECO:0000256" key="5">
    <source>
        <dbReference type="ARBA" id="ARBA00022989"/>
    </source>
</evidence>
<evidence type="ECO:0000256" key="6">
    <source>
        <dbReference type="ARBA" id="ARBA00023136"/>
    </source>
</evidence>
<comment type="caution">
    <text evidence="9">The sequence shown here is derived from an EMBL/GenBank/DDBJ whole genome shotgun (WGS) entry which is preliminary data.</text>
</comment>
<evidence type="ECO:0000256" key="1">
    <source>
        <dbReference type="ARBA" id="ARBA00004651"/>
    </source>
</evidence>
<dbReference type="EMBL" id="MBTG01000014">
    <property type="protein sequence ID" value="OPH56898.1"/>
    <property type="molecule type" value="Genomic_DNA"/>
</dbReference>
<organism evidence="9 10">
    <name type="scientific">Paenibacillus ferrarius</name>
    <dbReference type="NCBI Taxonomy" id="1469647"/>
    <lineage>
        <taxon>Bacteria</taxon>
        <taxon>Bacillati</taxon>
        <taxon>Bacillota</taxon>
        <taxon>Bacilli</taxon>
        <taxon>Bacillales</taxon>
        <taxon>Paenibacillaceae</taxon>
        <taxon>Paenibacillus</taxon>
    </lineage>
</organism>
<dbReference type="AlphaFoldDB" id="A0A1V4HJB2"/>
<evidence type="ECO:0000259" key="8">
    <source>
        <dbReference type="PROSITE" id="PS50928"/>
    </source>
</evidence>
<keyword evidence="3" id="KW-1003">Cell membrane</keyword>
<accession>A0A1V4HJB2</accession>
<evidence type="ECO:0000256" key="4">
    <source>
        <dbReference type="ARBA" id="ARBA00022692"/>
    </source>
</evidence>
<dbReference type="SUPFAM" id="SSF161098">
    <property type="entry name" value="MetI-like"/>
    <property type="match status" value="1"/>
</dbReference>
<dbReference type="Pfam" id="PF19300">
    <property type="entry name" value="BPD_transp_1_N"/>
    <property type="match status" value="1"/>
</dbReference>
<dbReference type="Pfam" id="PF00528">
    <property type="entry name" value="BPD_transp_1"/>
    <property type="match status" value="1"/>
</dbReference>
<dbReference type="GO" id="GO:0005886">
    <property type="term" value="C:plasma membrane"/>
    <property type="evidence" value="ECO:0007669"/>
    <property type="project" value="UniProtKB-SubCell"/>
</dbReference>
<feature type="transmembrane region" description="Helical" evidence="7">
    <location>
        <begin position="306"/>
        <end position="332"/>
    </location>
</feature>
<evidence type="ECO:0000256" key="3">
    <source>
        <dbReference type="ARBA" id="ARBA00022475"/>
    </source>
</evidence>
<name>A0A1V4HJB2_9BACL</name>
<dbReference type="Gene3D" id="1.10.3720.10">
    <property type="entry name" value="MetI-like"/>
    <property type="match status" value="1"/>
</dbReference>
<feature type="transmembrane region" description="Helical" evidence="7">
    <location>
        <begin position="206"/>
        <end position="225"/>
    </location>
</feature>
<comment type="subcellular location">
    <subcellularLocation>
        <location evidence="1 7">Cell membrane</location>
        <topology evidence="1 7">Multi-pass membrane protein</topology>
    </subcellularLocation>
</comment>
<feature type="transmembrane region" description="Helical" evidence="7">
    <location>
        <begin position="115"/>
        <end position="143"/>
    </location>
</feature>
<evidence type="ECO:0000313" key="10">
    <source>
        <dbReference type="Proteomes" id="UP000190626"/>
    </source>
</evidence>
<dbReference type="InterPro" id="IPR035906">
    <property type="entry name" value="MetI-like_sf"/>
</dbReference>
<feature type="transmembrane region" description="Helical" evidence="7">
    <location>
        <begin position="163"/>
        <end position="186"/>
    </location>
</feature>
<feature type="domain" description="ABC transmembrane type-1" evidence="8">
    <location>
        <begin position="115"/>
        <end position="325"/>
    </location>
</feature>
<dbReference type="STRING" id="1469647.BC351_26125"/>
<dbReference type="InterPro" id="IPR045621">
    <property type="entry name" value="BPD_transp_1_N"/>
</dbReference>
<keyword evidence="6 7" id="KW-0472">Membrane</keyword>
<dbReference type="PROSITE" id="PS50928">
    <property type="entry name" value="ABC_TM1"/>
    <property type="match status" value="1"/>
</dbReference>
<evidence type="ECO:0000256" key="2">
    <source>
        <dbReference type="ARBA" id="ARBA00022448"/>
    </source>
</evidence>
<dbReference type="PANTHER" id="PTHR43163">
    <property type="entry name" value="DIPEPTIDE TRANSPORT SYSTEM PERMEASE PROTEIN DPPB-RELATED"/>
    <property type="match status" value="1"/>
</dbReference>
<protein>
    <submittedName>
        <fullName evidence="9">ABC transporter permease</fullName>
    </submittedName>
</protein>
<keyword evidence="4 7" id="KW-0812">Transmembrane</keyword>
<feature type="transmembrane region" description="Helical" evidence="7">
    <location>
        <begin position="21"/>
        <end position="44"/>
    </location>
</feature>
<evidence type="ECO:0000256" key="7">
    <source>
        <dbReference type="RuleBase" id="RU363032"/>
    </source>
</evidence>
<keyword evidence="5 7" id="KW-1133">Transmembrane helix</keyword>
<comment type="similarity">
    <text evidence="7">Belongs to the binding-protein-dependent transport system permease family.</text>
</comment>
<dbReference type="PANTHER" id="PTHR43163:SF3">
    <property type="entry name" value="PEPTIDE ABC TRANSPORTER PERMEASE PROTEIN"/>
    <property type="match status" value="1"/>
</dbReference>
<dbReference type="Proteomes" id="UP000190626">
    <property type="component" value="Unassembled WGS sequence"/>
</dbReference>
<keyword evidence="2 7" id="KW-0813">Transport</keyword>
<evidence type="ECO:0000313" key="9">
    <source>
        <dbReference type="EMBL" id="OPH56898.1"/>
    </source>
</evidence>
<reference evidence="10" key="1">
    <citation type="submission" date="2016-07" db="EMBL/GenBank/DDBJ databases">
        <authorList>
            <person name="Florea S."/>
            <person name="Webb J.S."/>
            <person name="Jaromczyk J."/>
            <person name="Schardl C.L."/>
        </authorList>
    </citation>
    <scope>NUCLEOTIDE SEQUENCE [LARGE SCALE GENOMIC DNA]</scope>
    <source>
        <strain evidence="10">CY1</strain>
    </source>
</reference>
<dbReference type="RefSeq" id="WP_079413889.1">
    <property type="nucleotide sequence ID" value="NZ_MBTG01000014.1"/>
</dbReference>
<dbReference type="InterPro" id="IPR000515">
    <property type="entry name" value="MetI-like"/>
</dbReference>
<dbReference type="CDD" id="cd06261">
    <property type="entry name" value="TM_PBP2"/>
    <property type="match status" value="1"/>
</dbReference>
<gene>
    <name evidence="9" type="ORF">BC351_26125</name>
</gene>
<proteinExistence type="inferred from homology"/>
<dbReference type="GO" id="GO:0055085">
    <property type="term" value="P:transmembrane transport"/>
    <property type="evidence" value="ECO:0007669"/>
    <property type="project" value="InterPro"/>
</dbReference>